<dbReference type="Proteomes" id="UP000419138">
    <property type="component" value="Unassembled WGS sequence"/>
</dbReference>
<evidence type="ECO:0000313" key="4">
    <source>
        <dbReference type="EMBL" id="MQT03335.1"/>
    </source>
</evidence>
<dbReference type="InterPro" id="IPR036514">
    <property type="entry name" value="SGNH_hydro_sf"/>
</dbReference>
<dbReference type="PANTHER" id="PTHR43784">
    <property type="entry name" value="GDSL-LIKE LIPASE/ACYLHYDROLASE, PUTATIVE (AFU_ORTHOLOGUE AFUA_2G00820)-RELATED"/>
    <property type="match status" value="1"/>
</dbReference>
<dbReference type="OrthoDB" id="1828825at2"/>
<evidence type="ECO:0000256" key="1">
    <source>
        <dbReference type="SAM" id="MobiDB-lite"/>
    </source>
</evidence>
<dbReference type="EMBL" id="VCLA01000170">
    <property type="protein sequence ID" value="MQT03335.1"/>
    <property type="molecule type" value="Genomic_DNA"/>
</dbReference>
<organism evidence="4 5">
    <name type="scientific">Streptomyces jumonjinensis</name>
    <dbReference type="NCBI Taxonomy" id="1945"/>
    <lineage>
        <taxon>Bacteria</taxon>
        <taxon>Bacillati</taxon>
        <taxon>Actinomycetota</taxon>
        <taxon>Actinomycetes</taxon>
        <taxon>Kitasatosporales</taxon>
        <taxon>Streptomycetaceae</taxon>
        <taxon>Streptomyces</taxon>
    </lineage>
</organism>
<sequence length="457" mass="47767">MRARTGRVCTAVVSLAVALAMAPAPASAGGGDTAGAGEAAGAGAGAGAGNADRDRDRDEDRGHTGWTSAWGSALHRAVPPPPWAGPNWSMEGFSDQSLRQTVRVTAAGTKLRVRLSNRYGRQPLQIARATVAKTAEGAAVRAGTLRELRFSGRAGTVVPTGAERLSDAAALTVRPLEKLTLTLYFAAGTGPATFHLEGFATSYRASGDRAGDASGAAFGQETTQSLYFLSGVEVAGARTEGSVVAFGDSITDGYASTPGADRRYPDRLSERLLADGRRLGVVNAGISGNMLLTDSRCFGEKGLTRFRPEVLDRAGVRTAVVLIGINDIGGGGLPDVSCAVRPVVGAEQIIAGHRELIRTARQRGVTVVGATMTPFKNYQPYYTPEKEEVRDAVNHWIRTSGAYDAVVDLDRALADPRPGHGDELAPAYDFGDGIHPNDAGMKALAEAVADRLPESEL</sequence>
<evidence type="ECO:0000313" key="5">
    <source>
        <dbReference type="Proteomes" id="UP000419138"/>
    </source>
</evidence>
<dbReference type="Gene3D" id="3.40.50.1110">
    <property type="entry name" value="SGNH hydrolase"/>
    <property type="match status" value="1"/>
</dbReference>
<dbReference type="AlphaFoldDB" id="A0A646KM95"/>
<evidence type="ECO:0000259" key="3">
    <source>
        <dbReference type="Pfam" id="PF13472"/>
    </source>
</evidence>
<dbReference type="PANTHER" id="PTHR43784:SF2">
    <property type="entry name" value="GDSL-LIKE LIPASE_ACYLHYDROLASE, PUTATIVE (AFU_ORTHOLOGUE AFUA_2G00820)-RELATED"/>
    <property type="match status" value="1"/>
</dbReference>
<reference evidence="4 5" key="1">
    <citation type="submission" date="2019-05" db="EMBL/GenBank/DDBJ databases">
        <title>Comparative genomics and metabolomics analyses of clavulanic acid producing Streptomyces species provides insight into specialized metabolism and evolution of beta-lactam biosynthetic gene clusters.</title>
        <authorList>
            <person name="Moore M.A."/>
            <person name="Cruz-Morales P."/>
            <person name="Barona Gomez F."/>
            <person name="Kapil T."/>
        </authorList>
    </citation>
    <scope>NUCLEOTIDE SEQUENCE [LARGE SCALE GENOMIC DNA]</scope>
    <source>
        <strain evidence="4 5">NRRL 5741</strain>
    </source>
</reference>
<dbReference type="CDD" id="cd01830">
    <property type="entry name" value="XynE_like"/>
    <property type="match status" value="1"/>
</dbReference>
<protein>
    <submittedName>
        <fullName evidence="4">SGNH/GDSL hydrolase family protein</fullName>
    </submittedName>
</protein>
<dbReference type="SUPFAM" id="SSF52266">
    <property type="entry name" value="SGNH hydrolase"/>
    <property type="match status" value="1"/>
</dbReference>
<feature type="chain" id="PRO_5024823001" evidence="2">
    <location>
        <begin position="29"/>
        <end position="457"/>
    </location>
</feature>
<feature type="compositionally biased region" description="Basic and acidic residues" evidence="1">
    <location>
        <begin position="51"/>
        <end position="63"/>
    </location>
</feature>
<feature type="region of interest" description="Disordered" evidence="1">
    <location>
        <begin position="24"/>
        <end position="92"/>
    </location>
</feature>
<name>A0A646KM95_STRJU</name>
<keyword evidence="4" id="KW-0378">Hydrolase</keyword>
<dbReference type="InterPro" id="IPR013830">
    <property type="entry name" value="SGNH_hydro"/>
</dbReference>
<gene>
    <name evidence="4" type="ORF">FF041_25030</name>
</gene>
<dbReference type="Pfam" id="PF13472">
    <property type="entry name" value="Lipase_GDSL_2"/>
    <property type="match status" value="1"/>
</dbReference>
<keyword evidence="5" id="KW-1185">Reference proteome</keyword>
<evidence type="ECO:0000256" key="2">
    <source>
        <dbReference type="SAM" id="SignalP"/>
    </source>
</evidence>
<dbReference type="GO" id="GO:0016787">
    <property type="term" value="F:hydrolase activity"/>
    <property type="evidence" value="ECO:0007669"/>
    <property type="project" value="UniProtKB-KW"/>
</dbReference>
<dbReference type="RefSeq" id="WP_153524885.1">
    <property type="nucleotide sequence ID" value="NZ_JBEPDZ010000002.1"/>
</dbReference>
<accession>A0A646KM95</accession>
<comment type="caution">
    <text evidence="4">The sequence shown here is derived from an EMBL/GenBank/DDBJ whole genome shotgun (WGS) entry which is preliminary data.</text>
</comment>
<feature type="compositionally biased region" description="Gly residues" evidence="1">
    <location>
        <begin position="28"/>
        <end position="48"/>
    </location>
</feature>
<feature type="domain" description="SGNH hydrolase-type esterase" evidence="3">
    <location>
        <begin position="245"/>
        <end position="443"/>
    </location>
</feature>
<keyword evidence="2" id="KW-0732">Signal</keyword>
<dbReference type="InterPro" id="IPR053140">
    <property type="entry name" value="GDSL_Rv0518-like"/>
</dbReference>
<feature type="signal peptide" evidence="2">
    <location>
        <begin position="1"/>
        <end position="28"/>
    </location>
</feature>
<proteinExistence type="predicted"/>